<dbReference type="Gene3D" id="2.60.40.1120">
    <property type="entry name" value="Carboxypeptidase-like, regulatory domain"/>
    <property type="match status" value="1"/>
</dbReference>
<dbReference type="PANTHER" id="PTHR30069">
    <property type="entry name" value="TONB-DEPENDENT OUTER MEMBRANE RECEPTOR"/>
    <property type="match status" value="1"/>
</dbReference>
<dbReference type="EMBL" id="CP014864">
    <property type="protein sequence ID" value="AMX03324.1"/>
    <property type="molecule type" value="Genomic_DNA"/>
</dbReference>
<proteinExistence type="predicted"/>
<evidence type="ECO:0000313" key="11">
    <source>
        <dbReference type="Proteomes" id="UP000076077"/>
    </source>
</evidence>
<evidence type="ECO:0000256" key="7">
    <source>
        <dbReference type="SAM" id="SignalP"/>
    </source>
</evidence>
<keyword evidence="7" id="KW-0732">Signal</keyword>
<dbReference type="AlphaFoldDB" id="A0A143HNL3"/>
<dbReference type="OrthoDB" id="9768147at2"/>
<evidence type="ECO:0000313" key="10">
    <source>
        <dbReference type="EMBL" id="AMX03324.1"/>
    </source>
</evidence>
<evidence type="ECO:0000256" key="1">
    <source>
        <dbReference type="ARBA" id="ARBA00004571"/>
    </source>
</evidence>
<dbReference type="Pfam" id="PF13620">
    <property type="entry name" value="CarboxypepD_reg"/>
    <property type="match status" value="1"/>
</dbReference>
<dbReference type="GO" id="GO:0015344">
    <property type="term" value="F:siderophore uptake transmembrane transporter activity"/>
    <property type="evidence" value="ECO:0007669"/>
    <property type="project" value="TreeGrafter"/>
</dbReference>
<comment type="subcellular location">
    <subcellularLocation>
        <location evidence="1">Cell outer membrane</location>
        <topology evidence="1">Multi-pass membrane protein</topology>
    </subcellularLocation>
</comment>
<keyword evidence="5" id="KW-0472">Membrane</keyword>
<keyword evidence="11" id="KW-1185">Reference proteome</keyword>
<dbReference type="SUPFAM" id="SSF56935">
    <property type="entry name" value="Porins"/>
    <property type="match status" value="1"/>
</dbReference>
<dbReference type="Pfam" id="PF25183">
    <property type="entry name" value="OMP_b-brl_4"/>
    <property type="match status" value="2"/>
</dbReference>
<feature type="signal peptide" evidence="7">
    <location>
        <begin position="1"/>
        <end position="39"/>
    </location>
</feature>
<dbReference type="STRING" id="252514.A3224_12705"/>
<evidence type="ECO:0000256" key="4">
    <source>
        <dbReference type="ARBA" id="ARBA00022692"/>
    </source>
</evidence>
<dbReference type="Pfam" id="PF07715">
    <property type="entry name" value="Plug"/>
    <property type="match status" value="1"/>
</dbReference>
<dbReference type="PANTHER" id="PTHR30069:SF46">
    <property type="entry name" value="OAR PROTEIN"/>
    <property type="match status" value="1"/>
</dbReference>
<evidence type="ECO:0008006" key="12">
    <source>
        <dbReference type="Google" id="ProtNLM"/>
    </source>
</evidence>
<keyword evidence="2" id="KW-0813">Transport</keyword>
<evidence type="ECO:0000256" key="3">
    <source>
        <dbReference type="ARBA" id="ARBA00022452"/>
    </source>
</evidence>
<dbReference type="InterPro" id="IPR057601">
    <property type="entry name" value="Oar-like_b-barrel"/>
</dbReference>
<dbReference type="SUPFAM" id="SSF49452">
    <property type="entry name" value="Starch-binding domain-like"/>
    <property type="match status" value="1"/>
</dbReference>
<dbReference type="RefSeq" id="WP_067155294.1">
    <property type="nucleotide sequence ID" value="NZ_CP014864.1"/>
</dbReference>
<evidence type="ECO:0000256" key="2">
    <source>
        <dbReference type="ARBA" id="ARBA00022448"/>
    </source>
</evidence>
<evidence type="ECO:0000259" key="9">
    <source>
        <dbReference type="Pfam" id="PF25183"/>
    </source>
</evidence>
<evidence type="ECO:0000256" key="6">
    <source>
        <dbReference type="ARBA" id="ARBA00023237"/>
    </source>
</evidence>
<dbReference type="GO" id="GO:0009279">
    <property type="term" value="C:cell outer membrane"/>
    <property type="evidence" value="ECO:0007669"/>
    <property type="project" value="UniProtKB-SubCell"/>
</dbReference>
<dbReference type="GO" id="GO:0044718">
    <property type="term" value="P:siderophore transmembrane transport"/>
    <property type="evidence" value="ECO:0007669"/>
    <property type="project" value="TreeGrafter"/>
</dbReference>
<dbReference type="GO" id="GO:0030246">
    <property type="term" value="F:carbohydrate binding"/>
    <property type="evidence" value="ECO:0007669"/>
    <property type="project" value="InterPro"/>
</dbReference>
<dbReference type="GeneID" id="76608904"/>
<sequence>MNRVKFRQGGVPRGSYKFAFKRSVLAVALGLCVANGVQAQSTTGSIHGSAPEGATVIITNNSGFSRTVTVDASGNYNIRSLPIGTYTVTAKQGEETIGTRTVPIRVGAGADVSFGDPDVIETVMVTGERLPAIDTGATDTRVVITSEQLNRMPIGRSAEDIALLAPGANGGAAGYFDGLVSFGGAGISENAYYINGFISSDPLSNLGGFDLPFGAIDQQETYTGGYGAKYGRSSGGVINQVGKRGDNEFHYGAQVVFRPKELRSSGPKTYFQDMELPEGYEYENESLVGTLYERKSEDFSWSSTYSGYVSGPLIENTLFGFVAYETELEEMQNSPKATQNQFLEEGETDTSKLYAKLDWNVSEDHLLEFTYMQEKEDYDGSYSAWEFEKGKKGESLDISPNVDGHESEFTILNYTGFLTETLTLNAMYGHGSFTYYDTPVGTLDYPYISSYRNQDPSIVGDNFVQGLAGGYNGRDAEDTTDGIRLNLEWVLGDHTLTFGIDNMEFEAENEGTMQFTDVWVYAHATDPSKPISSVLGVGAPGGDGYYVYQYFYETATTMKLEQDAYYIEDSWQVTDDILLNLGLRNDKFTNYNNVGEAYMESDDQWAPRLGVAWDVFGDSSLKLFANAGRYYLAMPNNVAIRGASASTYTREYFTYTGVDPETGAPTGLTALGPGPVSSNGEYGEPVDPLAFAPADLESMYQDEYIMGFEKTFLEDWTYGAKFTFRDLKSGIDDVCDPYSMLDKLSEMGVDPDTVDWQYCYMFNPGDTNTFSLANLDASGNPTGTRTEVTMSADDWGMPKLKREYKAIDLFVERPFDGKWELRVDYTYSKLQGNTEGQVKSEFGQDNISKTQDWDVAELMMFSDGYLANDRRHQLKVRGSYALTDEVLLSANASIKSGMPISCLGYYNPDGSIDESSPAGDPVSYGSSYHTCFGSVAEPGKERTPWTRNLDLAVTYTPAMFEDKLSLSLQVFNVLDEQEPLQVDVTSEEGPYTVSNTYRVPIAYQTPRYAMLTATLNF</sequence>
<feature type="domain" description="TonB-dependent receptor plug" evidence="8">
    <location>
        <begin position="140"/>
        <end position="237"/>
    </location>
</feature>
<dbReference type="InterPro" id="IPR037066">
    <property type="entry name" value="Plug_dom_sf"/>
</dbReference>
<dbReference type="InterPro" id="IPR039426">
    <property type="entry name" value="TonB-dep_rcpt-like"/>
</dbReference>
<dbReference type="KEGG" id="mthd:A3224_12705"/>
<dbReference type="Proteomes" id="UP000076077">
    <property type="component" value="Chromosome"/>
</dbReference>
<dbReference type="InterPro" id="IPR036942">
    <property type="entry name" value="Beta-barrel_TonB_sf"/>
</dbReference>
<evidence type="ECO:0000256" key="5">
    <source>
        <dbReference type="ARBA" id="ARBA00023136"/>
    </source>
</evidence>
<dbReference type="InterPro" id="IPR013784">
    <property type="entry name" value="Carb-bd-like_fold"/>
</dbReference>
<keyword evidence="3" id="KW-1134">Transmembrane beta strand</keyword>
<reference evidence="11" key="1">
    <citation type="submission" date="2016-03" db="EMBL/GenBank/DDBJ databases">
        <authorList>
            <person name="Lee Y.-S."/>
            <person name="Choi Y.-L."/>
        </authorList>
    </citation>
    <scope>NUCLEOTIDE SEQUENCE [LARGE SCALE GENOMIC DNA]</scope>
    <source>
        <strain evidence="11">DAU221</strain>
    </source>
</reference>
<name>A0A143HNL3_MICTH</name>
<accession>A0A143HNL3</accession>
<evidence type="ECO:0000259" key="8">
    <source>
        <dbReference type="Pfam" id="PF07715"/>
    </source>
</evidence>
<organism evidence="10 11">
    <name type="scientific">Microbulbifer thermotolerans</name>
    <dbReference type="NCBI Taxonomy" id="252514"/>
    <lineage>
        <taxon>Bacteria</taxon>
        <taxon>Pseudomonadati</taxon>
        <taxon>Pseudomonadota</taxon>
        <taxon>Gammaproteobacteria</taxon>
        <taxon>Cellvibrionales</taxon>
        <taxon>Microbulbiferaceae</taxon>
        <taxon>Microbulbifer</taxon>
    </lineage>
</organism>
<dbReference type="Gene3D" id="2.40.170.20">
    <property type="entry name" value="TonB-dependent receptor, beta-barrel domain"/>
    <property type="match status" value="1"/>
</dbReference>
<feature type="domain" description="TonB-dependent transporter Oar-like beta-barrel" evidence="9">
    <location>
        <begin position="600"/>
        <end position="905"/>
    </location>
</feature>
<gene>
    <name evidence="10" type="ORF">A3224_12705</name>
</gene>
<feature type="domain" description="TonB-dependent transporter Oar-like beta-barrel" evidence="9">
    <location>
        <begin position="336"/>
        <end position="593"/>
    </location>
</feature>
<feature type="chain" id="PRO_5007509467" description="TonB-dependent Receptor Plug Domain" evidence="7">
    <location>
        <begin position="40"/>
        <end position="1017"/>
    </location>
</feature>
<protein>
    <recommendedName>
        <fullName evidence="12">TonB-dependent Receptor Plug Domain</fullName>
    </recommendedName>
</protein>
<dbReference type="InterPro" id="IPR012910">
    <property type="entry name" value="Plug_dom"/>
</dbReference>
<keyword evidence="6" id="KW-0998">Cell outer membrane</keyword>
<dbReference type="Gene3D" id="2.170.130.10">
    <property type="entry name" value="TonB-dependent receptor, plug domain"/>
    <property type="match status" value="1"/>
</dbReference>
<keyword evidence="4" id="KW-0812">Transmembrane</keyword>